<dbReference type="Proteomes" id="UP000694920">
    <property type="component" value="Unplaced"/>
</dbReference>
<evidence type="ECO:0000256" key="8">
    <source>
        <dbReference type="SAM" id="Phobius"/>
    </source>
</evidence>
<dbReference type="InterPro" id="IPR033122">
    <property type="entry name" value="LETM1-like_RBD"/>
</dbReference>
<evidence type="ECO:0000256" key="7">
    <source>
        <dbReference type="PROSITE-ProRule" id="PRU01094"/>
    </source>
</evidence>
<evidence type="ECO:0000256" key="1">
    <source>
        <dbReference type="ARBA" id="ARBA00004434"/>
    </source>
</evidence>
<dbReference type="InterPro" id="IPR044202">
    <property type="entry name" value="LETM1/MDM38-like"/>
</dbReference>
<proteinExistence type="predicted"/>
<protein>
    <submittedName>
        <fullName evidence="11">LETM1 domain-containing protein 1</fullName>
    </submittedName>
</protein>
<dbReference type="Pfam" id="PF07766">
    <property type="entry name" value="LETM1_RBD"/>
    <property type="match status" value="1"/>
</dbReference>
<name>A0AAJ7BPS2_CEPCN</name>
<evidence type="ECO:0000313" key="10">
    <source>
        <dbReference type="Proteomes" id="UP000694920"/>
    </source>
</evidence>
<evidence type="ECO:0000256" key="5">
    <source>
        <dbReference type="ARBA" id="ARBA00023128"/>
    </source>
</evidence>
<evidence type="ECO:0000256" key="4">
    <source>
        <dbReference type="ARBA" id="ARBA00022989"/>
    </source>
</evidence>
<organism evidence="10 11">
    <name type="scientific">Cephus cinctus</name>
    <name type="common">Wheat stem sawfly</name>
    <dbReference type="NCBI Taxonomy" id="211228"/>
    <lineage>
        <taxon>Eukaryota</taxon>
        <taxon>Metazoa</taxon>
        <taxon>Ecdysozoa</taxon>
        <taxon>Arthropoda</taxon>
        <taxon>Hexapoda</taxon>
        <taxon>Insecta</taxon>
        <taxon>Pterygota</taxon>
        <taxon>Neoptera</taxon>
        <taxon>Endopterygota</taxon>
        <taxon>Hymenoptera</taxon>
        <taxon>Cephoidea</taxon>
        <taxon>Cephidae</taxon>
        <taxon>Cephus</taxon>
    </lineage>
</organism>
<dbReference type="RefSeq" id="XP_015591310.1">
    <property type="nucleotide sequence ID" value="XM_015735824.2"/>
</dbReference>
<dbReference type="PANTHER" id="PTHR14009">
    <property type="entry name" value="LEUCINE ZIPPER-EF-HAND CONTAINING TRANSMEMBRANE PROTEIN"/>
    <property type="match status" value="1"/>
</dbReference>
<keyword evidence="10" id="KW-1185">Reference proteome</keyword>
<dbReference type="AlphaFoldDB" id="A0AAJ7BPS2"/>
<keyword evidence="3" id="KW-0999">Mitochondrion inner membrane</keyword>
<dbReference type="KEGG" id="ccin:107265908"/>
<evidence type="ECO:0000256" key="2">
    <source>
        <dbReference type="ARBA" id="ARBA00022692"/>
    </source>
</evidence>
<evidence type="ECO:0000256" key="3">
    <source>
        <dbReference type="ARBA" id="ARBA00022792"/>
    </source>
</evidence>
<dbReference type="PANTHER" id="PTHR14009:SF13">
    <property type="entry name" value="LETM1 DOMAIN-CONTAINING PROTEIN 1"/>
    <property type="match status" value="1"/>
</dbReference>
<evidence type="ECO:0000259" key="9">
    <source>
        <dbReference type="PROSITE" id="PS51758"/>
    </source>
</evidence>
<dbReference type="GO" id="GO:0005743">
    <property type="term" value="C:mitochondrial inner membrane"/>
    <property type="evidence" value="ECO:0007669"/>
    <property type="project" value="UniProtKB-SubCell"/>
</dbReference>
<keyword evidence="4 8" id="KW-1133">Transmembrane helix</keyword>
<dbReference type="GeneID" id="107265908"/>
<sequence length="351" mass="41618">MHKFVTRIITHNTIKKFPSSPGITLCQIRHADNDSVKEKYTKVAVFRKYWFSRYLDYIKNYEKTLEKNFPKTMHVYRVFSVGTKDFYVELKKFLLIKKKLNIDGEHSLSRQELEINQTMPRDLLKISPVLLISAIPFTNYIIFPLAYFFPRHLLTYHYWSLQQRLDFLLIEHKKRLKHNKPLFRCMQAQVHQIKNRELKRKWRDIIACLGSGTHPTTSNIIACIELFTAPPYSLSSLKRKHIKELLAIHGMNKWCFNRKSRLLDRGLLIKEMDDAIRKEGGVTKMHNDALKWALSFRGVNPVNMSVEGMQDWLEKWLEVSCMIDENSISLLLHCPILLAYNHETNWILLYH</sequence>
<evidence type="ECO:0000313" key="11">
    <source>
        <dbReference type="RefSeq" id="XP_015591310.1"/>
    </source>
</evidence>
<keyword evidence="5 7" id="KW-0496">Mitochondrion</keyword>
<gene>
    <name evidence="11" type="primary">LOC107265908</name>
</gene>
<accession>A0AAJ7BPS2</accession>
<feature type="transmembrane region" description="Helical" evidence="8">
    <location>
        <begin position="129"/>
        <end position="149"/>
    </location>
</feature>
<keyword evidence="6 8" id="KW-0472">Membrane</keyword>
<keyword evidence="2 8" id="KW-0812">Transmembrane</keyword>
<feature type="domain" description="Letm1 RBD" evidence="9">
    <location>
        <begin position="170"/>
        <end position="351"/>
    </location>
</feature>
<dbReference type="PROSITE" id="PS51758">
    <property type="entry name" value="LETM1_RBD"/>
    <property type="match status" value="1"/>
</dbReference>
<dbReference type="GO" id="GO:0043022">
    <property type="term" value="F:ribosome binding"/>
    <property type="evidence" value="ECO:0007669"/>
    <property type="project" value="InterPro"/>
</dbReference>
<evidence type="ECO:0000256" key="6">
    <source>
        <dbReference type="ARBA" id="ARBA00023136"/>
    </source>
</evidence>
<dbReference type="GO" id="GO:0030003">
    <property type="term" value="P:intracellular monoatomic cation homeostasis"/>
    <property type="evidence" value="ECO:0007669"/>
    <property type="project" value="TreeGrafter"/>
</dbReference>
<reference evidence="11" key="1">
    <citation type="submission" date="2025-08" db="UniProtKB">
        <authorList>
            <consortium name="RefSeq"/>
        </authorList>
    </citation>
    <scope>IDENTIFICATION</scope>
</reference>
<comment type="subcellular location">
    <subcellularLocation>
        <location evidence="1">Mitochondrion inner membrane</location>
        <topology evidence="1">Single-pass membrane protein</topology>
    </subcellularLocation>
</comment>